<keyword evidence="3" id="KW-0378">Hydrolase</keyword>
<evidence type="ECO:0000313" key="3">
    <source>
        <dbReference type="EMBL" id="TLS36142.1"/>
    </source>
</evidence>
<dbReference type="Gene3D" id="1.10.10.2520">
    <property type="entry name" value="Cell wall hydrolase SleB, domain 1"/>
    <property type="match status" value="1"/>
</dbReference>
<name>A0A5R9EXZ0_9BACL</name>
<dbReference type="OrthoDB" id="9785345at2"/>
<dbReference type="AlphaFoldDB" id="A0A5R9EXZ0"/>
<evidence type="ECO:0000313" key="4">
    <source>
        <dbReference type="Proteomes" id="UP000308230"/>
    </source>
</evidence>
<accession>A0A5R9EXZ0</accession>
<dbReference type="GO" id="GO:0016787">
    <property type="term" value="F:hydrolase activity"/>
    <property type="evidence" value="ECO:0007669"/>
    <property type="project" value="UniProtKB-KW"/>
</dbReference>
<protein>
    <submittedName>
        <fullName evidence="3">Cell wall hydrolase</fullName>
    </submittedName>
</protein>
<evidence type="ECO:0000259" key="1">
    <source>
        <dbReference type="Pfam" id="PF01471"/>
    </source>
</evidence>
<reference evidence="3 4" key="1">
    <citation type="submission" date="2019-04" db="EMBL/GenBank/DDBJ databases">
        <title>Bacillus caeni sp. nov., a bacterium isolated from mangrove sediment.</title>
        <authorList>
            <person name="Huang H."/>
            <person name="Mo K."/>
            <person name="Hu Y."/>
        </authorList>
    </citation>
    <scope>NUCLEOTIDE SEQUENCE [LARGE SCALE GENOMIC DNA]</scope>
    <source>
        <strain evidence="3 4">HB172195</strain>
    </source>
</reference>
<feature type="domain" description="Peptidoglycan binding-like" evidence="1">
    <location>
        <begin position="19"/>
        <end position="74"/>
    </location>
</feature>
<sequence>MLVPATNVSAASLLKTGSSGEDVATLQTQLHKMGFFKTTVNGYYDRVTKQAIEKFQKERGLVVDGIAGPMTLGAVENINEIAHIVHGEARGETYEGQVAVAAVILNRVESDKFPDSIKNVIYQENAFSAVNDGQYRLPPDHYAYRATIDALNGWDPSRGSTYYYNPDIATDEWIFTRTTVKSIHNHVFAR</sequence>
<dbReference type="InterPro" id="IPR002477">
    <property type="entry name" value="Peptidoglycan-bd-like"/>
</dbReference>
<keyword evidence="4" id="KW-1185">Reference proteome</keyword>
<gene>
    <name evidence="3" type="ORF">FCL54_16995</name>
</gene>
<dbReference type="SUPFAM" id="SSF47090">
    <property type="entry name" value="PGBD-like"/>
    <property type="match status" value="1"/>
</dbReference>
<feature type="domain" description="Cell wall hydrolase SleB" evidence="2">
    <location>
        <begin position="91"/>
        <end position="189"/>
    </location>
</feature>
<dbReference type="Gene3D" id="1.10.101.10">
    <property type="entry name" value="PGBD-like superfamily/PGBD"/>
    <property type="match status" value="1"/>
</dbReference>
<dbReference type="EMBL" id="SWLG01000013">
    <property type="protein sequence ID" value="TLS36142.1"/>
    <property type="molecule type" value="Genomic_DNA"/>
</dbReference>
<dbReference type="Gene3D" id="6.20.240.60">
    <property type="match status" value="1"/>
</dbReference>
<evidence type="ECO:0000259" key="2">
    <source>
        <dbReference type="Pfam" id="PF07486"/>
    </source>
</evidence>
<comment type="caution">
    <text evidence="3">The sequence shown here is derived from an EMBL/GenBank/DDBJ whole genome shotgun (WGS) entry which is preliminary data.</text>
</comment>
<dbReference type="InterPro" id="IPR042047">
    <property type="entry name" value="SleB_dom1"/>
</dbReference>
<dbReference type="Pfam" id="PF01471">
    <property type="entry name" value="PG_binding_1"/>
    <property type="match status" value="1"/>
</dbReference>
<dbReference type="InterPro" id="IPR036366">
    <property type="entry name" value="PGBDSf"/>
</dbReference>
<proteinExistence type="predicted"/>
<dbReference type="Pfam" id="PF07486">
    <property type="entry name" value="Hydrolase_2"/>
    <property type="match status" value="1"/>
</dbReference>
<dbReference type="Proteomes" id="UP000308230">
    <property type="component" value="Unassembled WGS sequence"/>
</dbReference>
<organism evidence="3 4">
    <name type="scientific">Exobacillus caeni</name>
    <dbReference type="NCBI Taxonomy" id="2574798"/>
    <lineage>
        <taxon>Bacteria</taxon>
        <taxon>Bacillati</taxon>
        <taxon>Bacillota</taxon>
        <taxon>Bacilli</taxon>
        <taxon>Bacillales</taxon>
        <taxon>Guptibacillaceae</taxon>
        <taxon>Exobacillus</taxon>
    </lineage>
</organism>
<dbReference type="InterPro" id="IPR036365">
    <property type="entry name" value="PGBD-like_sf"/>
</dbReference>
<dbReference type="InterPro" id="IPR011105">
    <property type="entry name" value="Cell_wall_hydrolase_SleB"/>
</dbReference>